<protein>
    <recommendedName>
        <fullName evidence="1">DUF4123 domain-containing protein</fullName>
    </recommendedName>
</protein>
<dbReference type="AlphaFoldDB" id="A0A0H3HL37"/>
<dbReference type="PATRIC" id="fig|884204.3.peg.2243"/>
<dbReference type="InterPro" id="IPR025391">
    <property type="entry name" value="DUF4123"/>
</dbReference>
<accession>A0A0H3HL37</accession>
<sequence length="296" mass="31963">MPEARDAIGQRTGRQGDLSMATERFDWIDPYPARTLPRLRQVLDAPLTHGRWYALVDMGFSPTLREALAALNPDGAVIALYEGVYDGDGLLEISPCVTPLPDDAAHRAEVCAGLLRETDGRPMLSVLRAAHGLDALVAHLRGQMEARAADDEAFLVRLADTRCVPTWAGVLTPAQRARFFAGIDAWWLFDRAASLVELDVAPAGSETATGADDGEPYRLDGEQIAALRHASKIDTLLFHVRQRPESFGRLTATPSQAYACVSEAWAKEDVPPSAGARQALDALEAAGWLVPAEVSA</sequence>
<evidence type="ECO:0000313" key="3">
    <source>
        <dbReference type="Proteomes" id="UP000010087"/>
    </source>
</evidence>
<dbReference type="KEGG" id="bpz:BP1026B_I2030"/>
<dbReference type="Pfam" id="PF13503">
    <property type="entry name" value="DUF4123"/>
    <property type="match status" value="1"/>
</dbReference>
<evidence type="ECO:0000259" key="1">
    <source>
        <dbReference type="Pfam" id="PF13503"/>
    </source>
</evidence>
<dbReference type="EMBL" id="CP002833">
    <property type="protein sequence ID" value="AFI66646.1"/>
    <property type="molecule type" value="Genomic_DNA"/>
</dbReference>
<evidence type="ECO:0000313" key="2">
    <source>
        <dbReference type="EMBL" id="AFI66646.1"/>
    </source>
</evidence>
<organism evidence="2 3">
    <name type="scientific">Burkholderia pseudomallei (strain 1026b)</name>
    <dbReference type="NCBI Taxonomy" id="884204"/>
    <lineage>
        <taxon>Bacteria</taxon>
        <taxon>Pseudomonadati</taxon>
        <taxon>Pseudomonadota</taxon>
        <taxon>Betaproteobacteria</taxon>
        <taxon>Burkholderiales</taxon>
        <taxon>Burkholderiaceae</taxon>
        <taxon>Burkholderia</taxon>
        <taxon>pseudomallei group</taxon>
    </lineage>
</organism>
<name>A0A0H3HL37_BURP2</name>
<dbReference type="Proteomes" id="UP000010087">
    <property type="component" value="Chromosome 1"/>
</dbReference>
<gene>
    <name evidence="2" type="ordered locus">BP1026B_I2030</name>
</gene>
<reference evidence="2 3" key="1">
    <citation type="journal article" date="2012" name="PLoS ONE">
        <title>Evolution of Burkholderia pseudomallei in recurrent melioidosis.</title>
        <authorList>
            <person name="Hayden H.S."/>
            <person name="Lim R."/>
            <person name="Brittnacher M.J."/>
            <person name="Sims E.H."/>
            <person name="Ramage E.R."/>
            <person name="Fong C."/>
            <person name="Wu Z."/>
            <person name="Crist E."/>
            <person name="Chang J."/>
            <person name="Zhou Y."/>
            <person name="Radey M."/>
            <person name="Rohmer L."/>
            <person name="Haugen E."/>
            <person name="Gillett W."/>
            <person name="Wuthiekanun V."/>
            <person name="Peacock S.J."/>
            <person name="Kaul R."/>
            <person name="Miller S.I."/>
            <person name="Manoil C."/>
            <person name="Jacobs M.A."/>
        </authorList>
    </citation>
    <scope>NUCLEOTIDE SEQUENCE [LARGE SCALE GENOMIC DNA]</scope>
    <source>
        <strain evidence="2 3">1026b</strain>
    </source>
</reference>
<feature type="domain" description="DUF4123" evidence="1">
    <location>
        <begin position="52"/>
        <end position="177"/>
    </location>
</feature>
<proteinExistence type="predicted"/>